<feature type="signal peptide" evidence="2">
    <location>
        <begin position="1"/>
        <end position="27"/>
    </location>
</feature>
<dbReference type="Proteomes" id="UP000001880">
    <property type="component" value="Chromosome"/>
</dbReference>
<keyword evidence="4" id="KW-1185">Reference proteome</keyword>
<reference evidence="3 4" key="1">
    <citation type="journal article" date="2010" name="Stand. Genomic Sci.">
        <title>Complete genome sequence of Haliangium ochraceum type strain (SMP-2).</title>
        <authorList>
            <consortium name="US DOE Joint Genome Institute (JGI-PGF)"/>
            <person name="Ivanova N."/>
            <person name="Daum C."/>
            <person name="Lang E."/>
            <person name="Abt B."/>
            <person name="Kopitz M."/>
            <person name="Saunders E."/>
            <person name="Lapidus A."/>
            <person name="Lucas S."/>
            <person name="Glavina Del Rio T."/>
            <person name="Nolan M."/>
            <person name="Tice H."/>
            <person name="Copeland A."/>
            <person name="Cheng J.F."/>
            <person name="Chen F."/>
            <person name="Bruce D."/>
            <person name="Goodwin L."/>
            <person name="Pitluck S."/>
            <person name="Mavromatis K."/>
            <person name="Pati A."/>
            <person name="Mikhailova N."/>
            <person name="Chen A."/>
            <person name="Palaniappan K."/>
            <person name="Land M."/>
            <person name="Hauser L."/>
            <person name="Chang Y.J."/>
            <person name="Jeffries C.D."/>
            <person name="Detter J.C."/>
            <person name="Brettin T."/>
            <person name="Rohde M."/>
            <person name="Goker M."/>
            <person name="Bristow J."/>
            <person name="Markowitz V."/>
            <person name="Eisen J.A."/>
            <person name="Hugenholtz P."/>
            <person name="Kyrpides N.C."/>
            <person name="Klenk H.P."/>
        </authorList>
    </citation>
    <scope>NUCLEOTIDE SEQUENCE [LARGE SCALE GENOMIC DNA]</scope>
    <source>
        <strain evidence="4">DSM 14365 / CIP 107738 / JCM 11303 / AJ 13395 / SMP-2</strain>
    </source>
</reference>
<gene>
    <name evidence="3" type="ordered locus">Hoch_2635</name>
</gene>
<evidence type="ECO:0000313" key="4">
    <source>
        <dbReference type="Proteomes" id="UP000001880"/>
    </source>
</evidence>
<dbReference type="EMBL" id="CP001804">
    <property type="protein sequence ID" value="ACY15168.1"/>
    <property type="molecule type" value="Genomic_DNA"/>
</dbReference>
<feature type="chain" id="PRO_5003011486" description="Lipoprotein" evidence="2">
    <location>
        <begin position="28"/>
        <end position="237"/>
    </location>
</feature>
<evidence type="ECO:0000256" key="2">
    <source>
        <dbReference type="SAM" id="SignalP"/>
    </source>
</evidence>
<feature type="region of interest" description="Disordered" evidence="1">
    <location>
        <begin position="27"/>
        <end position="46"/>
    </location>
</feature>
<sequence>MLRKRPQRQTWLALLAAALLCEAPACGNRSNDRPQPSSDGYASAAVDNGEADGKGSYVSENPAEDFIRSTYASEFDVGKGDIKVRLLDDVAIPGITVFSALADPKKLGRNAGRYGIVEDGAIYVEAEAMQRVAKAWKYGPERPVSAVDFATVMGRLHSARDECRPLTSDYSVKVFKKTSYPNQAEAAAVPAEIEVDGMPAVRYGLTSTARSIPFTVVTGVVHPDYRVELRTEAIRPE</sequence>
<evidence type="ECO:0000313" key="3">
    <source>
        <dbReference type="EMBL" id="ACY15168.1"/>
    </source>
</evidence>
<name>D0LLZ0_HALO1</name>
<evidence type="ECO:0008006" key="5">
    <source>
        <dbReference type="Google" id="ProtNLM"/>
    </source>
</evidence>
<protein>
    <recommendedName>
        <fullName evidence="5">Lipoprotein</fullName>
    </recommendedName>
</protein>
<keyword evidence="2" id="KW-0732">Signal</keyword>
<organism evidence="3 4">
    <name type="scientific">Haliangium ochraceum (strain DSM 14365 / JCM 11303 / SMP-2)</name>
    <dbReference type="NCBI Taxonomy" id="502025"/>
    <lineage>
        <taxon>Bacteria</taxon>
        <taxon>Pseudomonadati</taxon>
        <taxon>Myxococcota</taxon>
        <taxon>Polyangia</taxon>
        <taxon>Haliangiales</taxon>
        <taxon>Kofleriaceae</taxon>
        <taxon>Haliangium</taxon>
    </lineage>
</organism>
<dbReference type="HOGENOM" id="CLU_1150605_0_0_7"/>
<dbReference type="KEGG" id="hoh:Hoch_2635"/>
<accession>D0LLZ0</accession>
<dbReference type="RefSeq" id="WP_012827776.1">
    <property type="nucleotide sequence ID" value="NC_013440.1"/>
</dbReference>
<dbReference type="AlphaFoldDB" id="D0LLZ0"/>
<evidence type="ECO:0000256" key="1">
    <source>
        <dbReference type="SAM" id="MobiDB-lite"/>
    </source>
</evidence>
<proteinExistence type="predicted"/>